<dbReference type="RefSeq" id="WP_159071282.1">
    <property type="nucleotide sequence ID" value="NZ_CP060707.1"/>
</dbReference>
<dbReference type="EMBL" id="CP060707">
    <property type="protein sequence ID" value="QPH90206.1"/>
    <property type="molecule type" value="Genomic_DNA"/>
</dbReference>
<evidence type="ECO:0000313" key="2">
    <source>
        <dbReference type="EMBL" id="QPH90206.1"/>
    </source>
</evidence>
<protein>
    <submittedName>
        <fullName evidence="2">Uncharacterized protein</fullName>
    </submittedName>
</protein>
<keyword evidence="1" id="KW-0472">Membrane</keyword>
<dbReference type="AlphaFoldDB" id="A0A7S9REC6"/>
<organism evidence="2 3">
    <name type="scientific">Campylobacter concisus</name>
    <dbReference type="NCBI Taxonomy" id="199"/>
    <lineage>
        <taxon>Bacteria</taxon>
        <taxon>Pseudomonadati</taxon>
        <taxon>Campylobacterota</taxon>
        <taxon>Epsilonproteobacteria</taxon>
        <taxon>Campylobacterales</taxon>
        <taxon>Campylobacteraceae</taxon>
        <taxon>Campylobacter</taxon>
    </lineage>
</organism>
<reference evidence="2 3" key="1">
    <citation type="journal article" date="2018" name="Emerg. Microbes Infect.">
        <title>Genomic analysis of oral Campylobacter concisus strains identified a potential bacterial molecular marker associated with active Crohn's disease.</title>
        <authorList>
            <person name="Liu F."/>
            <person name="Ma R."/>
            <person name="Tay C.Y.A."/>
            <person name="Octavia S."/>
            <person name="Lan R."/>
            <person name="Chung H.K.L."/>
            <person name="Riordan S.M."/>
            <person name="Grimm M.C."/>
            <person name="Leong R.W."/>
            <person name="Tanaka M.M."/>
            <person name="Connor S."/>
            <person name="Zhang L."/>
        </authorList>
    </citation>
    <scope>NUCLEOTIDE SEQUENCE [LARGE SCALE GENOMIC DNA]</scope>
    <source>
        <strain evidence="2 3">P1CDO2</strain>
    </source>
</reference>
<keyword evidence="1" id="KW-1133">Transmembrane helix</keyword>
<gene>
    <name evidence="2" type="ORF">CVT00_01280</name>
</gene>
<evidence type="ECO:0000313" key="3">
    <source>
        <dbReference type="Proteomes" id="UP000594508"/>
    </source>
</evidence>
<feature type="transmembrane region" description="Helical" evidence="1">
    <location>
        <begin position="12"/>
        <end position="40"/>
    </location>
</feature>
<name>A0A7S9REC6_9BACT</name>
<proteinExistence type="predicted"/>
<accession>A0A7S9REC6</accession>
<sequence length="53" mass="5781">MDYLGALLAGFMLPIILMVGGLIACMFWYISVPLLVLFVIAKIYKSKSSNAAL</sequence>
<evidence type="ECO:0000256" key="1">
    <source>
        <dbReference type="SAM" id="Phobius"/>
    </source>
</evidence>
<dbReference type="Proteomes" id="UP000594508">
    <property type="component" value="Chromosome"/>
</dbReference>
<keyword evidence="1" id="KW-0812">Transmembrane</keyword>